<dbReference type="PANTHER" id="PTHR46663">
    <property type="entry name" value="DIGUANYLATE CYCLASE DGCT-RELATED"/>
    <property type="match status" value="1"/>
</dbReference>
<dbReference type="InterPro" id="IPR035965">
    <property type="entry name" value="PAS-like_dom_sf"/>
</dbReference>
<dbReference type="SUPFAM" id="SSF55073">
    <property type="entry name" value="Nucleotide cyclase"/>
    <property type="match status" value="1"/>
</dbReference>
<dbReference type="InterPro" id="IPR029787">
    <property type="entry name" value="Nucleotide_cyclase"/>
</dbReference>
<dbReference type="Proteomes" id="UP000244064">
    <property type="component" value="Unassembled WGS sequence"/>
</dbReference>
<comment type="caution">
    <text evidence="6">The sequence shown here is derived from an EMBL/GenBank/DDBJ whole genome shotgun (WGS) entry which is preliminary data.</text>
</comment>
<dbReference type="SUPFAM" id="SSF55781">
    <property type="entry name" value="GAF domain-like"/>
    <property type="match status" value="1"/>
</dbReference>
<dbReference type="NCBIfam" id="TIGR00229">
    <property type="entry name" value="sensory_box"/>
    <property type="match status" value="1"/>
</dbReference>
<dbReference type="InterPro" id="IPR013655">
    <property type="entry name" value="PAS_fold_3"/>
</dbReference>
<dbReference type="InterPro" id="IPR043128">
    <property type="entry name" value="Rev_trsase/Diguanyl_cyclase"/>
</dbReference>
<organism evidence="6 7">
    <name type="scientific">Pseudomonas mangrovi</name>
    <dbReference type="NCBI Taxonomy" id="2161748"/>
    <lineage>
        <taxon>Bacteria</taxon>
        <taxon>Pseudomonadati</taxon>
        <taxon>Pseudomonadota</taxon>
        <taxon>Gammaproteobacteria</taxon>
        <taxon>Pseudomonadales</taxon>
        <taxon>Pseudomonadaceae</taxon>
        <taxon>Pseudomonas</taxon>
    </lineage>
</organism>
<dbReference type="InterPro" id="IPR003018">
    <property type="entry name" value="GAF"/>
</dbReference>
<dbReference type="GO" id="GO:0005886">
    <property type="term" value="C:plasma membrane"/>
    <property type="evidence" value="ECO:0007669"/>
    <property type="project" value="UniProtKB-SubCell"/>
</dbReference>
<dbReference type="GO" id="GO:0003824">
    <property type="term" value="F:catalytic activity"/>
    <property type="evidence" value="ECO:0007669"/>
    <property type="project" value="UniProtKB-ARBA"/>
</dbReference>
<evidence type="ECO:0000256" key="1">
    <source>
        <dbReference type="ARBA" id="ARBA00001946"/>
    </source>
</evidence>
<dbReference type="InterPro" id="IPR029016">
    <property type="entry name" value="GAF-like_dom_sf"/>
</dbReference>
<dbReference type="FunFam" id="3.30.70.270:FF:000001">
    <property type="entry name" value="Diguanylate cyclase domain protein"/>
    <property type="match status" value="1"/>
</dbReference>
<comment type="subcellular location">
    <subcellularLocation>
        <location evidence="2">Cell inner membrane</location>
    </subcellularLocation>
</comment>
<sequence length="467" mass="51768">MSVKTYIPPTALVDLLLDAICVVDRDGQFVFVSAACQRIFGYTAEEMLGRRMIEMVHPEDRARTLQAANAIMSGTHQPSFENRYLRKDGSVAHILWSARWSEDDQVRIAVAHDISERKRNEAVQQALYAISEAAHSAGDLSGLFQQVHRIIAELLPVTHFSVVLHDEQADRLNVAYADSQSQPASDPLAGGAEKLCAEVIRDGRALLLSAEARSRRPQYLRGLDCNSLDWLGVPLGASGGTLGVMILQSDARQARYCERDRELLQFVSTQVATAIERQRMLMRLTFMAQHDPLTQLPNREMLHDRLQTALARARREQLHLALLFLDLDKFKQVNDSLGHAQGDLLLQQVALRVRQCLREVDTVARFGGDEFVVLLEDFHSPGHAAGVAAKIQQALGQPFDLQGHSRSVLTSIGIALYPLHADNAQTLLDQADLAMYLAKQDGGNRYQLSPSTEPPPPGAAKRLPDNL</sequence>
<gene>
    <name evidence="6" type="ORF">DBO85_11720</name>
</gene>
<evidence type="ECO:0000259" key="4">
    <source>
        <dbReference type="PROSITE" id="PS50112"/>
    </source>
</evidence>
<dbReference type="RefSeq" id="WP_108107457.1">
    <property type="nucleotide sequence ID" value="NZ_QASN01000019.1"/>
</dbReference>
<dbReference type="EMBL" id="QASN01000019">
    <property type="protein sequence ID" value="PTU74025.1"/>
    <property type="molecule type" value="Genomic_DNA"/>
</dbReference>
<dbReference type="SMART" id="SM00267">
    <property type="entry name" value="GGDEF"/>
    <property type="match status" value="1"/>
</dbReference>
<feature type="domain" description="PAS" evidence="4">
    <location>
        <begin position="12"/>
        <end position="75"/>
    </location>
</feature>
<feature type="domain" description="GGDEF" evidence="5">
    <location>
        <begin position="318"/>
        <end position="451"/>
    </location>
</feature>
<proteinExistence type="predicted"/>
<dbReference type="Gene3D" id="3.30.450.40">
    <property type="match status" value="1"/>
</dbReference>
<dbReference type="SMART" id="SM00065">
    <property type="entry name" value="GAF"/>
    <property type="match status" value="1"/>
</dbReference>
<dbReference type="Pfam" id="PF08447">
    <property type="entry name" value="PAS_3"/>
    <property type="match status" value="1"/>
</dbReference>
<dbReference type="PROSITE" id="PS50887">
    <property type="entry name" value="GGDEF"/>
    <property type="match status" value="1"/>
</dbReference>
<evidence type="ECO:0000256" key="3">
    <source>
        <dbReference type="SAM" id="MobiDB-lite"/>
    </source>
</evidence>
<protein>
    <submittedName>
        <fullName evidence="6">Diguanylate cyclase</fullName>
    </submittedName>
</protein>
<dbReference type="Pfam" id="PF13185">
    <property type="entry name" value="GAF_2"/>
    <property type="match status" value="1"/>
</dbReference>
<evidence type="ECO:0000313" key="7">
    <source>
        <dbReference type="Proteomes" id="UP000244064"/>
    </source>
</evidence>
<evidence type="ECO:0000313" key="6">
    <source>
        <dbReference type="EMBL" id="PTU74025.1"/>
    </source>
</evidence>
<keyword evidence="7" id="KW-1185">Reference proteome</keyword>
<dbReference type="OrthoDB" id="9812260at2"/>
<dbReference type="InterPro" id="IPR000014">
    <property type="entry name" value="PAS"/>
</dbReference>
<dbReference type="PROSITE" id="PS50112">
    <property type="entry name" value="PAS"/>
    <property type="match status" value="1"/>
</dbReference>
<name>A0A2T5P8L3_9PSED</name>
<feature type="region of interest" description="Disordered" evidence="3">
    <location>
        <begin position="444"/>
        <end position="467"/>
    </location>
</feature>
<dbReference type="Gene3D" id="3.30.70.270">
    <property type="match status" value="1"/>
</dbReference>
<dbReference type="SUPFAM" id="SSF55785">
    <property type="entry name" value="PYP-like sensor domain (PAS domain)"/>
    <property type="match status" value="1"/>
</dbReference>
<reference evidence="6 7" key="1">
    <citation type="submission" date="2018-04" db="EMBL/GenBank/DDBJ databases">
        <title>Pseudomonas sp. nov., isolated from mangrove soil.</title>
        <authorList>
            <person name="Chen C."/>
        </authorList>
    </citation>
    <scope>NUCLEOTIDE SEQUENCE [LARGE SCALE GENOMIC DNA]</scope>
    <source>
        <strain evidence="6 7">TC-11</strain>
    </source>
</reference>
<dbReference type="InterPro" id="IPR000160">
    <property type="entry name" value="GGDEF_dom"/>
</dbReference>
<evidence type="ECO:0000256" key="2">
    <source>
        <dbReference type="ARBA" id="ARBA00004533"/>
    </source>
</evidence>
<dbReference type="InterPro" id="IPR052163">
    <property type="entry name" value="DGC-Regulatory_Protein"/>
</dbReference>
<dbReference type="CDD" id="cd00130">
    <property type="entry name" value="PAS"/>
    <property type="match status" value="1"/>
</dbReference>
<dbReference type="Gene3D" id="3.30.450.20">
    <property type="entry name" value="PAS domain"/>
    <property type="match status" value="1"/>
</dbReference>
<dbReference type="Pfam" id="PF00990">
    <property type="entry name" value="GGDEF"/>
    <property type="match status" value="1"/>
</dbReference>
<evidence type="ECO:0000259" key="5">
    <source>
        <dbReference type="PROSITE" id="PS50887"/>
    </source>
</evidence>
<dbReference type="PANTHER" id="PTHR46663:SF3">
    <property type="entry name" value="SLL0267 PROTEIN"/>
    <property type="match status" value="1"/>
</dbReference>
<dbReference type="CDD" id="cd01949">
    <property type="entry name" value="GGDEF"/>
    <property type="match status" value="1"/>
</dbReference>
<dbReference type="AlphaFoldDB" id="A0A2T5P8L3"/>
<accession>A0A2T5P8L3</accession>
<dbReference type="NCBIfam" id="TIGR00254">
    <property type="entry name" value="GGDEF"/>
    <property type="match status" value="1"/>
</dbReference>
<comment type="cofactor">
    <cofactor evidence="1">
        <name>Mg(2+)</name>
        <dbReference type="ChEBI" id="CHEBI:18420"/>
    </cofactor>
</comment>
<dbReference type="SMART" id="SM00091">
    <property type="entry name" value="PAS"/>
    <property type="match status" value="1"/>
</dbReference>